<dbReference type="OrthoDB" id="5020832at2"/>
<dbReference type="AlphaFoldDB" id="A0A4R6DKE9"/>
<evidence type="ECO:0000256" key="1">
    <source>
        <dbReference type="SAM" id="MobiDB-lite"/>
    </source>
</evidence>
<comment type="caution">
    <text evidence="2">The sequence shown here is derived from an EMBL/GenBank/DDBJ whole genome shotgun (WGS) entry which is preliminary data.</text>
</comment>
<proteinExistence type="predicted"/>
<feature type="region of interest" description="Disordered" evidence="1">
    <location>
        <begin position="40"/>
        <end position="61"/>
    </location>
</feature>
<dbReference type="EMBL" id="SNVW01000003">
    <property type="protein sequence ID" value="TDN45200.1"/>
    <property type="molecule type" value="Genomic_DNA"/>
</dbReference>
<dbReference type="RefSeq" id="WP_133519051.1">
    <property type="nucleotide sequence ID" value="NZ_SNVW01000003.1"/>
</dbReference>
<organism evidence="2 3">
    <name type="scientific">Curtobacterium flaccumfaciens</name>
    <dbReference type="NCBI Taxonomy" id="2035"/>
    <lineage>
        <taxon>Bacteria</taxon>
        <taxon>Bacillati</taxon>
        <taxon>Actinomycetota</taxon>
        <taxon>Actinomycetes</taxon>
        <taxon>Micrococcales</taxon>
        <taxon>Microbacteriaceae</taxon>
        <taxon>Curtobacterium</taxon>
    </lineage>
</organism>
<evidence type="ECO:0000313" key="2">
    <source>
        <dbReference type="EMBL" id="TDN45200.1"/>
    </source>
</evidence>
<sequence length="61" mass="6086">MNTTTGIVATDARADVVSLVGTAPDARPFGGALVTRDRSAEPAVAPHPYRGAPAVTAPLSA</sequence>
<accession>A0A4R6DKE9</accession>
<dbReference type="Proteomes" id="UP000295764">
    <property type="component" value="Unassembled WGS sequence"/>
</dbReference>
<gene>
    <name evidence="2" type="ORF">EDF64_103124</name>
</gene>
<protein>
    <submittedName>
        <fullName evidence="2">Uncharacterized protein</fullName>
    </submittedName>
</protein>
<reference evidence="2 3" key="1">
    <citation type="submission" date="2019-03" db="EMBL/GenBank/DDBJ databases">
        <title>Genomic analyses of the natural microbiome of Caenorhabditis elegans.</title>
        <authorList>
            <person name="Samuel B."/>
        </authorList>
    </citation>
    <scope>NUCLEOTIDE SEQUENCE [LARGE SCALE GENOMIC DNA]</scope>
    <source>
        <strain evidence="2 3">JUb65</strain>
    </source>
</reference>
<evidence type="ECO:0000313" key="3">
    <source>
        <dbReference type="Proteomes" id="UP000295764"/>
    </source>
</evidence>
<name>A0A4R6DKE9_9MICO</name>